<dbReference type="Proteomes" id="UP000291832">
    <property type="component" value="Unassembled WGS sequence"/>
</dbReference>
<evidence type="ECO:0000313" key="4">
    <source>
        <dbReference type="EMBL" id="RZT66866.1"/>
    </source>
</evidence>
<dbReference type="Pfam" id="PF01557">
    <property type="entry name" value="FAA_hydrolase"/>
    <property type="match status" value="1"/>
</dbReference>
<evidence type="ECO:0000256" key="2">
    <source>
        <dbReference type="ARBA" id="ARBA00022723"/>
    </source>
</evidence>
<dbReference type="GO" id="GO:0044281">
    <property type="term" value="P:small molecule metabolic process"/>
    <property type="evidence" value="ECO:0007669"/>
    <property type="project" value="UniProtKB-ARBA"/>
</dbReference>
<dbReference type="RefSeq" id="WP_130453201.1">
    <property type="nucleotide sequence ID" value="NZ_QYAG01000001.1"/>
</dbReference>
<organism evidence="4 5">
    <name type="scientific">Leucobacter luti</name>
    <dbReference type="NCBI Taxonomy" id="340320"/>
    <lineage>
        <taxon>Bacteria</taxon>
        <taxon>Bacillati</taxon>
        <taxon>Actinomycetota</taxon>
        <taxon>Actinomycetes</taxon>
        <taxon>Micrococcales</taxon>
        <taxon>Microbacteriaceae</taxon>
        <taxon>Leucobacter</taxon>
    </lineage>
</organism>
<reference evidence="4 5" key="1">
    <citation type="journal article" date="2015" name="Stand. Genomic Sci.">
        <title>Genomic Encyclopedia of Bacterial and Archaeal Type Strains, Phase III: the genomes of soil and plant-associated and newly described type strains.</title>
        <authorList>
            <person name="Whitman W.B."/>
            <person name="Woyke T."/>
            <person name="Klenk H.P."/>
            <person name="Zhou Y."/>
            <person name="Lilburn T.G."/>
            <person name="Beck B.J."/>
            <person name="De Vos P."/>
            <person name="Vandamme P."/>
            <person name="Eisen J.A."/>
            <person name="Garrity G."/>
            <person name="Hugenholtz P."/>
            <person name="Kyrpides N.C."/>
        </authorList>
    </citation>
    <scope>NUCLEOTIDE SEQUENCE [LARGE SCALE GENOMIC DNA]</scope>
    <source>
        <strain evidence="4 5">RF6</strain>
    </source>
</reference>
<keyword evidence="2" id="KW-0479">Metal-binding</keyword>
<feature type="domain" description="Fumarylacetoacetase-like C-terminal" evidence="3">
    <location>
        <begin position="220"/>
        <end position="366"/>
    </location>
</feature>
<comment type="similarity">
    <text evidence="1">Belongs to the FAH family.</text>
</comment>
<comment type="caution">
    <text evidence="4">The sequence shown here is derived from an EMBL/GenBank/DDBJ whole genome shotgun (WGS) entry which is preliminary data.</text>
</comment>
<accession>A0A4Q7U0F9</accession>
<dbReference type="InterPro" id="IPR051121">
    <property type="entry name" value="FAH"/>
</dbReference>
<dbReference type="PANTHER" id="PTHR42796">
    <property type="entry name" value="FUMARYLACETOACETATE HYDROLASE DOMAIN-CONTAINING PROTEIN 2A-RELATED"/>
    <property type="match status" value="1"/>
</dbReference>
<keyword evidence="5" id="KW-1185">Reference proteome</keyword>
<dbReference type="GO" id="GO:0046872">
    <property type="term" value="F:metal ion binding"/>
    <property type="evidence" value="ECO:0007669"/>
    <property type="project" value="UniProtKB-KW"/>
</dbReference>
<evidence type="ECO:0000259" key="3">
    <source>
        <dbReference type="Pfam" id="PF01557"/>
    </source>
</evidence>
<dbReference type="OrthoDB" id="9779415at2"/>
<dbReference type="InterPro" id="IPR036663">
    <property type="entry name" value="Fumarylacetoacetase_C_sf"/>
</dbReference>
<evidence type="ECO:0000256" key="1">
    <source>
        <dbReference type="ARBA" id="ARBA00010211"/>
    </source>
</evidence>
<dbReference type="SUPFAM" id="SSF56529">
    <property type="entry name" value="FAH"/>
    <property type="match status" value="1"/>
</dbReference>
<dbReference type="PANTHER" id="PTHR42796:SF7">
    <property type="entry name" value="2-DEHYDRO-3-DEOXY-D-ARABINONATE DEHYDRATASE"/>
    <property type="match status" value="1"/>
</dbReference>
<keyword evidence="4" id="KW-0378">Hydrolase</keyword>
<dbReference type="Gene3D" id="3.90.850.10">
    <property type="entry name" value="Fumarylacetoacetase-like, C-terminal domain"/>
    <property type="match status" value="1"/>
</dbReference>
<gene>
    <name evidence="4" type="ORF">EV139_0993</name>
</gene>
<dbReference type="InterPro" id="IPR011234">
    <property type="entry name" value="Fumarylacetoacetase-like_C"/>
</dbReference>
<dbReference type="AlphaFoldDB" id="A0A4Q7U0F9"/>
<sequence>MSEALRGEDVLPEDPGALLVGRLHDPAVGGACLVLVDGAELVDITDLGPTTSVLFARAELAAALRAAREDSARARWSLDDALAADTLAPVGAELRLLAPIDLQVVKAAGVTFVESMLERVIEERAGGDAARAEAIRDQLIETIGGAISSIVPGSPEAARVKTVLQAEGLWSQYLEVGIGPDPEIFTKAAVLSSVGTGQAIGVHANSSWNNPEPEVVLVVRADGVAIGAALGNDVNLRDFEGRSALLLTEAKDNNASCAIGPFVRVFDDGFDLDSVRGLDVRLRVDGPEGFVLDGFSSMRNISRDPADLIRHAWGDHHQYPDGFVLFTGTLFAPTQDRRAPGAGFTHELGDRVSISNPQLGALINTVTHAQTAPRWTVGIWDTFTNLRERSLL</sequence>
<protein>
    <submittedName>
        <fullName evidence="4">Fumarylacetoacetate (FAA) hydrolase family protein</fullName>
    </submittedName>
</protein>
<dbReference type="GO" id="GO:0016787">
    <property type="term" value="F:hydrolase activity"/>
    <property type="evidence" value="ECO:0007669"/>
    <property type="project" value="UniProtKB-KW"/>
</dbReference>
<dbReference type="EMBL" id="SHKI01000003">
    <property type="protein sequence ID" value="RZT66866.1"/>
    <property type="molecule type" value="Genomic_DNA"/>
</dbReference>
<name>A0A4Q7U0F9_9MICO</name>
<proteinExistence type="inferred from homology"/>
<evidence type="ECO:0000313" key="5">
    <source>
        <dbReference type="Proteomes" id="UP000291832"/>
    </source>
</evidence>